<dbReference type="Gene3D" id="3.50.50.60">
    <property type="entry name" value="FAD/NAD(P)-binding domain"/>
    <property type="match status" value="2"/>
</dbReference>
<dbReference type="SUPFAM" id="SSF54373">
    <property type="entry name" value="FAD-linked reductases, C-terminal domain"/>
    <property type="match status" value="1"/>
</dbReference>
<dbReference type="Gene3D" id="3.90.660.10">
    <property type="match status" value="1"/>
</dbReference>
<sequence>MIKDLDLLSVYEDKQDSNKSLGDYMTKRAIIGCIKRQLPEEKVNVIETLGADTVLKLFFRFPNRWWPVGSPDFVFIWSEEDRRRLTENVLKDLLRMESLEIVGIPIFISEEHILIKQLYQSSSENLQKLFYKPLTASNAPSVVIAGAGPAGIAAASKLLQNNVTDITILEAENRIGGRVYSVKFGDAFIDLGAQWCHGEENNIVLEKSALSVEGAFSWFDVAAAQDYKECEGNSVLDWKGRGYKTILDVLMQKYPNPENQLPIDDKIFLNKEVATVEWNNTDKAYSEKAVVKCKDGSTYYADHVIFTPSLGVLKHNYKTLFRPSLPVEKVNAIETLGIDAVLKVFLHFPNRWWPGVSSPGLMFIWSEEDKSRLVEEFPKGPIKNGSSWLSNLLGVFAVNEENPNLLVAWFLGEMVPDIEKCSDNVLSDGIMFAVNKFLKNKFPNITPPDAIIYNNWYSNPHFRGVYSYQTIASRQFGESPEVILSKPLTASNGKQTLLFAGEATHPIYYSAVHGAIETGHREAQRIIDIYSDYL</sequence>
<dbReference type="GO" id="GO:0046592">
    <property type="term" value="F:polyamine oxidase activity"/>
    <property type="evidence" value="ECO:0007669"/>
    <property type="project" value="TreeGrafter"/>
</dbReference>
<keyword evidence="3" id="KW-1185">Reference proteome</keyword>
<gene>
    <name evidence="2" type="ORF">ILUMI_11871</name>
</gene>
<proteinExistence type="predicted"/>
<protein>
    <recommendedName>
        <fullName evidence="1">Amine oxidase domain-containing protein</fullName>
    </recommendedName>
</protein>
<dbReference type="AlphaFoldDB" id="A0A8K0CZQ2"/>
<feature type="domain" description="Amine oxidase" evidence="1">
    <location>
        <begin position="150"/>
        <end position="204"/>
    </location>
</feature>
<comment type="caution">
    <text evidence="2">The sequence shown here is derived from an EMBL/GenBank/DDBJ whole genome shotgun (WGS) entry which is preliminary data.</text>
</comment>
<dbReference type="InterPro" id="IPR002937">
    <property type="entry name" value="Amino_oxidase"/>
</dbReference>
<dbReference type="InterPro" id="IPR050281">
    <property type="entry name" value="Flavin_monoamine_oxidase"/>
</dbReference>
<dbReference type="Pfam" id="PF01593">
    <property type="entry name" value="Amino_oxidase"/>
    <property type="match status" value="2"/>
</dbReference>
<dbReference type="InterPro" id="IPR036188">
    <property type="entry name" value="FAD/NAD-bd_sf"/>
</dbReference>
<evidence type="ECO:0000313" key="2">
    <source>
        <dbReference type="EMBL" id="KAF2894302.1"/>
    </source>
</evidence>
<reference evidence="2" key="1">
    <citation type="submission" date="2019-08" db="EMBL/GenBank/DDBJ databases">
        <title>The genome of the North American firefly Photinus pyralis.</title>
        <authorList>
            <consortium name="Photinus pyralis genome working group"/>
            <person name="Fallon T.R."/>
            <person name="Sander Lower S.E."/>
            <person name="Weng J.-K."/>
        </authorList>
    </citation>
    <scope>NUCLEOTIDE SEQUENCE</scope>
    <source>
        <strain evidence="2">TRF0915ILg1</strain>
        <tissue evidence="2">Whole body</tissue>
    </source>
</reference>
<dbReference type="SUPFAM" id="SSF51905">
    <property type="entry name" value="FAD/NAD(P)-binding domain"/>
    <property type="match status" value="1"/>
</dbReference>
<dbReference type="PRINTS" id="PR00419">
    <property type="entry name" value="ADXRDTASE"/>
</dbReference>
<dbReference type="OrthoDB" id="5046242at2759"/>
<feature type="domain" description="Amine oxidase" evidence="1">
    <location>
        <begin position="264"/>
        <end position="527"/>
    </location>
</feature>
<dbReference type="FunFam" id="3.50.50.60:FF:000080">
    <property type="entry name" value="Spermine oxidase"/>
    <property type="match status" value="1"/>
</dbReference>
<dbReference type="EMBL" id="VTPC01007147">
    <property type="protein sequence ID" value="KAF2894302.1"/>
    <property type="molecule type" value="Genomic_DNA"/>
</dbReference>
<dbReference type="Proteomes" id="UP000801492">
    <property type="component" value="Unassembled WGS sequence"/>
</dbReference>
<organism evidence="2 3">
    <name type="scientific">Ignelater luminosus</name>
    <name type="common">Cucubano</name>
    <name type="synonym">Pyrophorus luminosus</name>
    <dbReference type="NCBI Taxonomy" id="2038154"/>
    <lineage>
        <taxon>Eukaryota</taxon>
        <taxon>Metazoa</taxon>
        <taxon>Ecdysozoa</taxon>
        <taxon>Arthropoda</taxon>
        <taxon>Hexapoda</taxon>
        <taxon>Insecta</taxon>
        <taxon>Pterygota</taxon>
        <taxon>Neoptera</taxon>
        <taxon>Endopterygota</taxon>
        <taxon>Coleoptera</taxon>
        <taxon>Polyphaga</taxon>
        <taxon>Elateriformia</taxon>
        <taxon>Elateroidea</taxon>
        <taxon>Elateridae</taxon>
        <taxon>Agrypninae</taxon>
        <taxon>Pyrophorini</taxon>
        <taxon>Ignelater</taxon>
    </lineage>
</organism>
<evidence type="ECO:0000313" key="3">
    <source>
        <dbReference type="Proteomes" id="UP000801492"/>
    </source>
</evidence>
<accession>A0A8K0CZQ2</accession>
<name>A0A8K0CZQ2_IGNLU</name>
<dbReference type="PANTHER" id="PTHR10742:SF398">
    <property type="entry name" value="AMINE OXIDASE DOMAIN-CONTAINING PROTEIN-RELATED"/>
    <property type="match status" value="1"/>
</dbReference>
<evidence type="ECO:0000259" key="1">
    <source>
        <dbReference type="Pfam" id="PF01593"/>
    </source>
</evidence>
<dbReference type="PANTHER" id="PTHR10742">
    <property type="entry name" value="FLAVIN MONOAMINE OXIDASE"/>
    <property type="match status" value="1"/>
</dbReference>